<feature type="transmembrane region" description="Helical" evidence="1">
    <location>
        <begin position="63"/>
        <end position="83"/>
    </location>
</feature>
<keyword evidence="1" id="KW-0812">Transmembrane</keyword>
<accession>A0ABU1R2T3</accession>
<gene>
    <name evidence="2" type="ORF">J2W84_003923</name>
</gene>
<feature type="transmembrane region" description="Helical" evidence="1">
    <location>
        <begin position="139"/>
        <end position="158"/>
    </location>
</feature>
<feature type="transmembrane region" description="Helical" evidence="1">
    <location>
        <begin position="351"/>
        <end position="368"/>
    </location>
</feature>
<feature type="transmembrane region" description="Helical" evidence="1">
    <location>
        <begin position="408"/>
        <end position="427"/>
    </location>
</feature>
<dbReference type="EMBL" id="JAVDTI010000003">
    <property type="protein sequence ID" value="MDR6806875.1"/>
    <property type="molecule type" value="Genomic_DNA"/>
</dbReference>
<dbReference type="RefSeq" id="WP_309986360.1">
    <property type="nucleotide sequence ID" value="NZ_JAVDTI010000003.1"/>
</dbReference>
<keyword evidence="1" id="KW-1133">Transmembrane helix</keyword>
<dbReference type="Proteomes" id="UP001264980">
    <property type="component" value="Unassembled WGS sequence"/>
</dbReference>
<feature type="transmembrane region" description="Helical" evidence="1">
    <location>
        <begin position="103"/>
        <end position="127"/>
    </location>
</feature>
<feature type="transmembrane region" description="Helical" evidence="1">
    <location>
        <begin position="206"/>
        <end position="225"/>
    </location>
</feature>
<keyword evidence="3" id="KW-1185">Reference proteome</keyword>
<sequence>MTIRQLRFISVSYLLLPNLLFFFFWTNSILAAFCLGICVWLYYSEFRDQQFPRAAALRLPEIFKILLTGAVLSLLAGVCGFFYQTDDYWAHNTKFYELFTHDWPLRIPTHGPVVGYYYGYYVVPAFISKIAGQLSEAAILGWTMLGMSLGVAWLYISLGHKIRYMLPVLTIGDFGHFCSSAVSKLFGVRYPLEHFGIEMWSNFENLFWVPNQIIPSMLMGGMLVYGVRQGIAAERMVFPIVLSLWWAVFPAFTSLVLVAAMVAGKWFKRRLTGFTLDEICAALLPLILAVPVLLLFISHERPAVIGWIWNFNSRFGYRLLEYGLNVGVNVAVMIFLYRYFSRNDRTRKLDAAFYLAAILLLILPLVRIGKVNDLLIRGFMPLLITAGLSTFHFASVFDFHKKRFSSRITVTMLLVTFCILGSSLPGIGRVVRAMKVNAISTQLLPASISFEPVPYDAYANVYEVLRARWSQTEADQYLGKSDSVYERFIAPECGRARND</sequence>
<evidence type="ECO:0000256" key="1">
    <source>
        <dbReference type="SAM" id="Phobius"/>
    </source>
</evidence>
<feature type="transmembrane region" description="Helical" evidence="1">
    <location>
        <begin position="245"/>
        <end position="267"/>
    </location>
</feature>
<feature type="transmembrane region" description="Helical" evidence="1">
    <location>
        <begin position="374"/>
        <end position="396"/>
    </location>
</feature>
<evidence type="ECO:0000313" key="2">
    <source>
        <dbReference type="EMBL" id="MDR6806875.1"/>
    </source>
</evidence>
<feature type="transmembrane region" description="Helical" evidence="1">
    <location>
        <begin position="20"/>
        <end position="43"/>
    </location>
</feature>
<name>A0ABU1R2T3_9BACT</name>
<organism evidence="2 3">
    <name type="scientific">Dyadobacter fermentans</name>
    <dbReference type="NCBI Taxonomy" id="94254"/>
    <lineage>
        <taxon>Bacteria</taxon>
        <taxon>Pseudomonadati</taxon>
        <taxon>Bacteroidota</taxon>
        <taxon>Cytophagia</taxon>
        <taxon>Cytophagales</taxon>
        <taxon>Spirosomataceae</taxon>
        <taxon>Dyadobacter</taxon>
    </lineage>
</organism>
<protein>
    <submittedName>
        <fullName evidence="2">Uncharacterized protein</fullName>
    </submittedName>
</protein>
<proteinExistence type="predicted"/>
<evidence type="ECO:0000313" key="3">
    <source>
        <dbReference type="Proteomes" id="UP001264980"/>
    </source>
</evidence>
<comment type="caution">
    <text evidence="2">The sequence shown here is derived from an EMBL/GenBank/DDBJ whole genome shotgun (WGS) entry which is preliminary data.</text>
</comment>
<feature type="transmembrane region" description="Helical" evidence="1">
    <location>
        <begin position="319"/>
        <end position="339"/>
    </location>
</feature>
<feature type="transmembrane region" description="Helical" evidence="1">
    <location>
        <begin position="279"/>
        <end position="299"/>
    </location>
</feature>
<reference evidence="2 3" key="1">
    <citation type="submission" date="2023-07" db="EMBL/GenBank/DDBJ databases">
        <title>Sorghum-associated microbial communities from plants grown in Nebraska, USA.</title>
        <authorList>
            <person name="Schachtman D."/>
        </authorList>
    </citation>
    <scope>NUCLEOTIDE SEQUENCE [LARGE SCALE GENOMIC DNA]</scope>
    <source>
        <strain evidence="2 3">BE57</strain>
    </source>
</reference>
<keyword evidence="1" id="KW-0472">Membrane</keyword>